<keyword evidence="3" id="KW-1185">Reference proteome</keyword>
<organism evidence="2 3">
    <name type="scientific">Glossina austeni</name>
    <name type="common">Savannah tsetse fly</name>
    <dbReference type="NCBI Taxonomy" id="7395"/>
    <lineage>
        <taxon>Eukaryota</taxon>
        <taxon>Metazoa</taxon>
        <taxon>Ecdysozoa</taxon>
        <taxon>Arthropoda</taxon>
        <taxon>Hexapoda</taxon>
        <taxon>Insecta</taxon>
        <taxon>Pterygota</taxon>
        <taxon>Neoptera</taxon>
        <taxon>Endopterygota</taxon>
        <taxon>Diptera</taxon>
        <taxon>Brachycera</taxon>
        <taxon>Muscomorpha</taxon>
        <taxon>Hippoboscoidea</taxon>
        <taxon>Glossinidae</taxon>
        <taxon>Glossina</taxon>
    </lineage>
</organism>
<evidence type="ECO:0000256" key="1">
    <source>
        <dbReference type="SAM" id="Phobius"/>
    </source>
</evidence>
<keyword evidence="1" id="KW-0812">Transmembrane</keyword>
<dbReference type="Proteomes" id="UP000078200">
    <property type="component" value="Unassembled WGS sequence"/>
</dbReference>
<proteinExistence type="predicted"/>
<dbReference type="AlphaFoldDB" id="A0A1A9VUQ2"/>
<name>A0A1A9VUQ2_GLOAU</name>
<feature type="transmembrane region" description="Helical" evidence="1">
    <location>
        <begin position="89"/>
        <end position="106"/>
    </location>
</feature>
<evidence type="ECO:0000313" key="3">
    <source>
        <dbReference type="Proteomes" id="UP000078200"/>
    </source>
</evidence>
<accession>A0A1A9VUQ2</accession>
<dbReference type="EnsemblMetazoa" id="GAUT048320-RA">
    <property type="protein sequence ID" value="GAUT048320-PA"/>
    <property type="gene ID" value="GAUT048320"/>
</dbReference>
<protein>
    <submittedName>
        <fullName evidence="2">Uncharacterized protein</fullName>
    </submittedName>
</protein>
<keyword evidence="1" id="KW-0472">Membrane</keyword>
<dbReference type="VEuPathDB" id="VectorBase:GAUT048320"/>
<sequence>MFIWEERNHARVISLDSLTFYTMRSFLQNSSSQLFYQCTGLSYSSAMTEAETSICRKASLKNNQLVKQKLVAIDCYEPAWKDNRKTNEITTTTAAVAVVVAVAIIFN</sequence>
<reference evidence="2" key="1">
    <citation type="submission" date="2020-05" db="UniProtKB">
        <authorList>
            <consortium name="EnsemblMetazoa"/>
        </authorList>
    </citation>
    <scope>IDENTIFICATION</scope>
    <source>
        <strain evidence="2">TTRI</strain>
    </source>
</reference>
<evidence type="ECO:0000313" key="2">
    <source>
        <dbReference type="EnsemblMetazoa" id="GAUT048320-PA"/>
    </source>
</evidence>
<keyword evidence="1" id="KW-1133">Transmembrane helix</keyword>